<organism evidence="1 2">
    <name type="scientific">Oceanobacillus oncorhynchi</name>
    <dbReference type="NCBI Taxonomy" id="545501"/>
    <lineage>
        <taxon>Bacteria</taxon>
        <taxon>Bacillati</taxon>
        <taxon>Bacillota</taxon>
        <taxon>Bacilli</taxon>
        <taxon>Bacillales</taxon>
        <taxon>Bacillaceae</taxon>
        <taxon>Oceanobacillus</taxon>
    </lineage>
</organism>
<accession>A0A0A1M7K8</accession>
<sequence length="38" mass="4650">MKKIYVKETTKKTHDDDVSIVVKTYHSKVRDYDYVIFR</sequence>
<protein>
    <submittedName>
        <fullName evidence="1">Uncharacterized protein</fullName>
    </submittedName>
</protein>
<evidence type="ECO:0000313" key="1">
    <source>
        <dbReference type="EMBL" id="CEI81280.1"/>
    </source>
</evidence>
<dbReference type="AlphaFoldDB" id="A0A0A1M7K8"/>
<gene>
    <name evidence="1" type="ORF">BN997_01098</name>
</gene>
<dbReference type="Proteomes" id="UP000040453">
    <property type="component" value="Unassembled WGS sequence"/>
</dbReference>
<proteinExistence type="predicted"/>
<evidence type="ECO:0000313" key="2">
    <source>
        <dbReference type="Proteomes" id="UP000040453"/>
    </source>
</evidence>
<name>A0A0A1M7K8_9BACI</name>
<reference evidence="1 2" key="1">
    <citation type="submission" date="2014-11" db="EMBL/GenBank/DDBJ databases">
        <authorList>
            <person name="Urmite Genomes Urmite Genomes"/>
        </authorList>
    </citation>
    <scope>NUCLEOTIDE SEQUENCE [LARGE SCALE GENOMIC DNA]</scope>
    <source>
        <strain evidence="1 2">Oc5</strain>
    </source>
</reference>
<dbReference type="EMBL" id="CDGG01000001">
    <property type="protein sequence ID" value="CEI81280.1"/>
    <property type="molecule type" value="Genomic_DNA"/>
</dbReference>
<keyword evidence="2" id="KW-1185">Reference proteome</keyword>